<dbReference type="AlphaFoldDB" id="U2F818"/>
<comment type="caution">
    <text evidence="1">The sequence shown here is derived from an EMBL/GenBank/DDBJ whole genome shotgun (WGS) entry which is preliminary data.</text>
</comment>
<evidence type="ECO:0000313" key="1">
    <source>
        <dbReference type="EMBL" id="ERJ04704.1"/>
    </source>
</evidence>
<name>U2F818_9EURY</name>
<gene>
    <name evidence="1" type="ORF">HLRTI_003349</name>
</gene>
<proteinExistence type="predicted"/>
<evidence type="ECO:0000313" key="2">
    <source>
        <dbReference type="Proteomes" id="UP000003861"/>
    </source>
</evidence>
<organism evidence="1 2">
    <name type="scientific">Halorhabdus tiamatea SARL4B</name>
    <dbReference type="NCBI Taxonomy" id="1033806"/>
    <lineage>
        <taxon>Archaea</taxon>
        <taxon>Methanobacteriati</taxon>
        <taxon>Methanobacteriota</taxon>
        <taxon>Stenosarchaea group</taxon>
        <taxon>Halobacteria</taxon>
        <taxon>Halobacteriales</taxon>
        <taxon>Haloarculaceae</taxon>
        <taxon>Halorhabdus</taxon>
    </lineage>
</organism>
<reference evidence="1 2" key="2">
    <citation type="journal article" date="2013" name="PLoS ONE">
        <title>INDIGO - INtegrated Data Warehouse of MIcrobial GenOmes with Examples from the Red Sea Extremophiles.</title>
        <authorList>
            <person name="Alam I."/>
            <person name="Antunes A."/>
            <person name="Kamau A.A."/>
            <person name="Ba Alawi W."/>
            <person name="Kalkatawi M."/>
            <person name="Stingl U."/>
            <person name="Bajic V.B."/>
        </authorList>
    </citation>
    <scope>NUCLEOTIDE SEQUENCE [LARGE SCALE GENOMIC DNA]</scope>
    <source>
        <strain evidence="1 2">SARL4B</strain>
    </source>
</reference>
<accession>U2F818</accession>
<protein>
    <submittedName>
        <fullName evidence="1">Uncharacterized protein</fullName>
    </submittedName>
</protein>
<sequence length="31" mass="3392">MVVTSHRARDTDAILTTNGVINDAGYETIWA</sequence>
<dbReference type="Proteomes" id="UP000003861">
    <property type="component" value="Unassembled WGS sequence"/>
</dbReference>
<dbReference type="EMBL" id="AFNT02000062">
    <property type="protein sequence ID" value="ERJ04704.1"/>
    <property type="molecule type" value="Genomic_DNA"/>
</dbReference>
<reference evidence="1 2" key="1">
    <citation type="journal article" date="2011" name="J. Bacteriol.">
        <title>Genome sequence of Halorhabdus tiamatea, the first archaeon isolated from a deep-sea anoxic brine lake.</title>
        <authorList>
            <person name="Antunes A."/>
            <person name="Alam I."/>
            <person name="Bajic V.B."/>
            <person name="Stingl U."/>
        </authorList>
    </citation>
    <scope>NUCLEOTIDE SEQUENCE [LARGE SCALE GENOMIC DNA]</scope>
    <source>
        <strain evidence="1 2">SARL4B</strain>
    </source>
</reference>